<dbReference type="Proteomes" id="UP000030636">
    <property type="component" value="Chromosome"/>
</dbReference>
<sequence length="266" mass="30730">MVMFDVIMVVYNRYIKNIAGLSSCIQSLEVSSVIVCDNSEDTSIVANNASAALEYENKLKYVPMHGNKGLAKAYNRALEECTAQFVVVFDDDTPVSGDYFTKVQHHCEDGAADIYLPIVYSKYIILSPCIKKGITFKAVGSIGELHSTQSISAINSGMVVRRSFYKYCRYDERLFVDGVDHRFMDEARSYKARIEIMADVSLTQQYSQEEFNERKQLVRLRIKARDYRTYYSDTIARRMYCALMILHWKMQLARKYRRPSLLWVNV</sequence>
<evidence type="ECO:0000313" key="2">
    <source>
        <dbReference type="EMBL" id="AIZ16787.1"/>
    </source>
</evidence>
<dbReference type="Gene3D" id="3.90.550.10">
    <property type="entry name" value="Spore Coat Polysaccharide Biosynthesis Protein SpsA, Chain A"/>
    <property type="match status" value="1"/>
</dbReference>
<protein>
    <recommendedName>
        <fullName evidence="1">Glycosyltransferase 2-like domain-containing protein</fullName>
    </recommendedName>
</protein>
<organism evidence="2 3">
    <name type="scientific">Bifidobacterium pseudolongum PV8-2</name>
    <dbReference type="NCBI Taxonomy" id="1447715"/>
    <lineage>
        <taxon>Bacteria</taxon>
        <taxon>Bacillati</taxon>
        <taxon>Actinomycetota</taxon>
        <taxon>Actinomycetes</taxon>
        <taxon>Bifidobacteriales</taxon>
        <taxon>Bifidobacteriaceae</taxon>
        <taxon>Bifidobacterium</taxon>
    </lineage>
</organism>
<name>A0A0A7I953_9BIFI</name>
<dbReference type="EMBL" id="CP007457">
    <property type="protein sequence ID" value="AIZ16787.1"/>
    <property type="molecule type" value="Genomic_DNA"/>
</dbReference>
<accession>A0A0A7I953</accession>
<dbReference type="PANTHER" id="PTHR43685:SF2">
    <property type="entry name" value="GLYCOSYLTRANSFERASE 2-LIKE DOMAIN-CONTAINING PROTEIN"/>
    <property type="match status" value="1"/>
</dbReference>
<dbReference type="STRING" id="1447715.AH67_07605"/>
<dbReference type="HOGENOM" id="CLU_086609_0_0_11"/>
<dbReference type="InterPro" id="IPR050834">
    <property type="entry name" value="Glycosyltransf_2"/>
</dbReference>
<dbReference type="OrthoDB" id="9771846at2"/>
<reference evidence="2 3" key="1">
    <citation type="journal article" date="2015" name="Genome Announc.">
        <title>Bifidobacterium pseudolongum Strain PV8-2, Isolated from a Stool Sample of an Anemic Kenyan Infant.</title>
        <authorList>
            <person name="Vazquez-Gutierrez P."/>
            <person name="Lacroix C."/>
            <person name="Chassard C."/>
            <person name="Klumpp J."/>
            <person name="Stevens M.J."/>
            <person name="Jans C."/>
        </authorList>
    </citation>
    <scope>NUCLEOTIDE SEQUENCE [LARGE SCALE GENOMIC DNA]</scope>
    <source>
        <strain evidence="2 3">PV8-2</strain>
    </source>
</reference>
<dbReference type="SUPFAM" id="SSF53448">
    <property type="entry name" value="Nucleotide-diphospho-sugar transferases"/>
    <property type="match status" value="1"/>
</dbReference>
<dbReference type="InterPro" id="IPR029044">
    <property type="entry name" value="Nucleotide-diphossugar_trans"/>
</dbReference>
<dbReference type="InterPro" id="IPR001173">
    <property type="entry name" value="Glyco_trans_2-like"/>
</dbReference>
<keyword evidence="3" id="KW-1185">Reference proteome</keyword>
<dbReference type="PANTHER" id="PTHR43685">
    <property type="entry name" value="GLYCOSYLTRANSFERASE"/>
    <property type="match status" value="1"/>
</dbReference>
<dbReference type="AlphaFoldDB" id="A0A0A7I953"/>
<dbReference type="KEGG" id="bpsp:AH67_07605"/>
<gene>
    <name evidence="2" type="ORF">AH67_07605</name>
</gene>
<feature type="domain" description="Glycosyltransferase 2-like" evidence="1">
    <location>
        <begin position="6"/>
        <end position="123"/>
    </location>
</feature>
<dbReference type="RefSeq" id="WP_052177309.1">
    <property type="nucleotide sequence ID" value="NZ_CP007457.1"/>
</dbReference>
<dbReference type="Pfam" id="PF00535">
    <property type="entry name" value="Glycos_transf_2"/>
    <property type="match status" value="1"/>
</dbReference>
<proteinExistence type="predicted"/>
<evidence type="ECO:0000259" key="1">
    <source>
        <dbReference type="Pfam" id="PF00535"/>
    </source>
</evidence>
<evidence type="ECO:0000313" key="3">
    <source>
        <dbReference type="Proteomes" id="UP000030636"/>
    </source>
</evidence>